<name>F4KK89_PORAD</name>
<reference evidence="2" key="1">
    <citation type="submission" date="2011-04" db="EMBL/GenBank/DDBJ databases">
        <title>The complete genome of Porphyromonas asaccharolytica DSM 20707.</title>
        <authorList>
            <person name="Lucas S."/>
            <person name="Han J."/>
            <person name="Lapidus A."/>
            <person name="Bruce D."/>
            <person name="Goodwin L."/>
            <person name="Pitluck S."/>
            <person name="Peters L."/>
            <person name="Kyrpides N."/>
            <person name="Mavromatis K."/>
            <person name="Ivanova N."/>
            <person name="Ovchinnikova G."/>
            <person name="Pagani I."/>
            <person name="Lu M."/>
            <person name="Detter J.C."/>
            <person name="Tapia R."/>
            <person name="Han C."/>
            <person name="Land M."/>
            <person name="Hauser L."/>
            <person name="Markowitz V."/>
            <person name="Cheng J.-F."/>
            <person name="Hugenholtz P."/>
            <person name="Woyke T."/>
            <person name="Wu D."/>
            <person name="Gronow S."/>
            <person name="Wellnitz S."/>
            <person name="Brambilla E."/>
            <person name="Klenk H.-P."/>
            <person name="Eisen J.A."/>
        </authorList>
    </citation>
    <scope>NUCLEOTIDE SEQUENCE [LARGE SCALE GENOMIC DNA]</scope>
    <source>
        <strain evidence="2">ATCC 25260 / DSM 20707 / VPI 4198</strain>
    </source>
</reference>
<keyword evidence="2" id="KW-1185">Reference proteome</keyword>
<organism evidence="1 2">
    <name type="scientific">Porphyromonas asaccharolytica (strain ATCC 25260 / DSM 20707 / BCRC 10618 / CCUG 7834 / JCM 6326 / LMG 13178 / VPI 4198 / B440)</name>
    <name type="common">Bacteroides asaccharolyticus</name>
    <dbReference type="NCBI Taxonomy" id="879243"/>
    <lineage>
        <taxon>Bacteria</taxon>
        <taxon>Pseudomonadati</taxon>
        <taxon>Bacteroidota</taxon>
        <taxon>Bacteroidia</taxon>
        <taxon>Bacteroidales</taxon>
        <taxon>Porphyromonadaceae</taxon>
        <taxon>Porphyromonas</taxon>
    </lineage>
</organism>
<dbReference type="HOGENOM" id="CLU_1757153_0_0_10"/>
<dbReference type="AlphaFoldDB" id="F4KK89"/>
<gene>
    <name evidence="1" type="ordered locus">Poras_0871</name>
</gene>
<protein>
    <submittedName>
        <fullName evidence="1">Uncharacterized protein</fullName>
    </submittedName>
</protein>
<dbReference type="Proteomes" id="UP000006545">
    <property type="component" value="Chromosome"/>
</dbReference>
<dbReference type="KEGG" id="pah:Poras_0871"/>
<sequence length="148" mass="17012">MCPPVLVRALYAIWADTQVRPYTNHINTKSSAIRRCNTNIYRDARSVSSERVSLHRIACLAVLLLLHVENKKSPRGKFEFSTWRCQRYLSKAMTLGYKSPQLSTRSHYNREPLVKLLVYSVSSGKWCLLLASLWRVTCHLNGAVHSFC</sequence>
<dbReference type="EMBL" id="CP002689">
    <property type="protein sequence ID" value="AEE12814.1"/>
    <property type="molecule type" value="Genomic_DNA"/>
</dbReference>
<accession>F4KK89</accession>
<proteinExistence type="predicted"/>
<evidence type="ECO:0000313" key="1">
    <source>
        <dbReference type="EMBL" id="AEE12814.1"/>
    </source>
</evidence>
<evidence type="ECO:0000313" key="2">
    <source>
        <dbReference type="Proteomes" id="UP000006545"/>
    </source>
</evidence>
<dbReference type="STRING" id="879243.Poras_0871"/>